<dbReference type="GO" id="GO:0043332">
    <property type="term" value="C:mating projection tip"/>
    <property type="evidence" value="ECO:0007669"/>
    <property type="project" value="UniProtKB-UniRule"/>
</dbReference>
<feature type="transmembrane region" description="Helical" evidence="10">
    <location>
        <begin position="46"/>
        <end position="65"/>
    </location>
</feature>
<comment type="caution">
    <text evidence="12">The sequence shown here is derived from an EMBL/GenBank/DDBJ whole genome shotgun (WGS) entry which is preliminary data.</text>
</comment>
<comment type="subcellular location">
    <subcellularLocation>
        <location evidence="2 10">Cell membrane</location>
        <topology evidence="2 10">Multi-pass membrane protein</topology>
    </subcellularLocation>
</comment>
<evidence type="ECO:0000256" key="7">
    <source>
        <dbReference type="ARBA" id="ARBA00022989"/>
    </source>
</evidence>
<evidence type="ECO:0000256" key="9">
    <source>
        <dbReference type="ARBA" id="ARBA00023180"/>
    </source>
</evidence>
<evidence type="ECO:0000256" key="3">
    <source>
        <dbReference type="ARBA" id="ARBA00010780"/>
    </source>
</evidence>
<organism evidence="12 13">
    <name type="scientific">Wallemia ichthyophaga</name>
    <dbReference type="NCBI Taxonomy" id="245174"/>
    <lineage>
        <taxon>Eukaryota</taxon>
        <taxon>Fungi</taxon>
        <taxon>Dikarya</taxon>
        <taxon>Basidiomycota</taxon>
        <taxon>Wallemiomycotina</taxon>
        <taxon>Wallemiomycetes</taxon>
        <taxon>Wallemiales</taxon>
        <taxon>Wallemiaceae</taxon>
        <taxon>Wallemia</taxon>
    </lineage>
</organism>
<keyword evidence="5 10" id="KW-0812">Transmembrane</keyword>
<keyword evidence="6 10" id="KW-0184">Conjugation</keyword>
<comment type="function">
    <text evidence="1 10">Involved in cell fusion during mating by stabilizing the plasma membrane fusion event.</text>
</comment>
<evidence type="ECO:0000256" key="1">
    <source>
        <dbReference type="ARBA" id="ARBA00002512"/>
    </source>
</evidence>
<evidence type="ECO:0000313" key="13">
    <source>
        <dbReference type="Proteomes" id="UP000306954"/>
    </source>
</evidence>
<evidence type="ECO:0000313" key="12">
    <source>
        <dbReference type="EMBL" id="TIB10405.1"/>
    </source>
</evidence>
<dbReference type="EMBL" id="SPOF01000031">
    <property type="protein sequence ID" value="TIB10405.1"/>
    <property type="molecule type" value="Genomic_DNA"/>
</dbReference>
<sequence length="683" mass="74637">MNVDGLPPHTRTRIQSWYAKHKTQKAHKANNTHIRGSMREKTCMTLTLLAPAVIGTLFVIITIAASRASIDDITGSATSAVDATCQNVQNRAEDAVNMPLTAQRKLGQQVQDTTTSAISGLERVLLLLLKAIPIVVMFFIDFYRSLLLCFLQLVVQTALAAVTELVRLATSAIEDVAHSIGDLVSSAFDSANNAIDTINDLISWSGESVGHIEAPSLDALNNFEMPASVQDTLNEANENLPDLQDLRDYLEGVILTPFQKLSDEVSDKIASYKNTASATNAAATKQDAHRFTFCSDMDLSLISDLGHAIKKMGLWLIVALTLFTFVYCIVLAYVERRRYRRRKEIIEEYDYGSDPKRLAELISSHSNPYVYKWTRRMPALRRDGIRWTALVVSHPYPITLLSIGAMGALSTGVQYAVVDRIQDSFVSRARSAYDAAESKLNQSLTTATYTGLSNTTNDAIGNIENAINDDIIGWLDDGIVPINNTLTSFEEGLNSAIETAFNGTFLEDPISNYVQCIVGSKLDTLESGLTWIHNNANVNMLRVPDDLFDVSTTIANAMNPLRNTIVGNRSTGEEGESYKRQLKASLIIFAVLLGLYVLVIVVAAAAATVLAIKRRHEIDPDDESQYVMLREVEVDSTEAGAGGDGSGGEKNTALSTTADTVNLPTAERTTIIIPSPAYSNHAF</sequence>
<keyword evidence="9" id="KW-0325">Glycoprotein</keyword>
<gene>
    <name evidence="12" type="ORF">E3P90_02884</name>
</gene>
<feature type="region of interest" description="Disordered" evidence="11">
    <location>
        <begin position="637"/>
        <end position="656"/>
    </location>
</feature>
<dbReference type="PANTHER" id="PTHR31030">
    <property type="entry name" value="PLASMA MEMBRANE FUSION PROTEIN PRM1"/>
    <property type="match status" value="1"/>
</dbReference>
<dbReference type="GO" id="GO:0032220">
    <property type="term" value="P:plasma membrane fusion involved in cytogamy"/>
    <property type="evidence" value="ECO:0007669"/>
    <property type="project" value="TreeGrafter"/>
</dbReference>
<dbReference type="Proteomes" id="UP000306954">
    <property type="component" value="Unassembled WGS sequence"/>
</dbReference>
<evidence type="ECO:0000256" key="11">
    <source>
        <dbReference type="SAM" id="MobiDB-lite"/>
    </source>
</evidence>
<feature type="transmembrane region" description="Helical" evidence="10">
    <location>
        <begin position="124"/>
        <end position="143"/>
    </location>
</feature>
<dbReference type="GO" id="GO:0005886">
    <property type="term" value="C:plasma membrane"/>
    <property type="evidence" value="ECO:0007669"/>
    <property type="project" value="UniProtKB-SubCell"/>
</dbReference>
<feature type="transmembrane region" description="Helical" evidence="10">
    <location>
        <begin position="312"/>
        <end position="334"/>
    </location>
</feature>
<reference evidence="12 13" key="1">
    <citation type="submission" date="2019-03" db="EMBL/GenBank/DDBJ databases">
        <title>Sequencing 23 genomes of Wallemia ichthyophaga.</title>
        <authorList>
            <person name="Gostincar C."/>
        </authorList>
    </citation>
    <scope>NUCLEOTIDE SEQUENCE [LARGE SCALE GENOMIC DNA]</scope>
    <source>
        <strain evidence="12 13">EXF-8621</strain>
    </source>
</reference>
<keyword evidence="8 10" id="KW-0472">Membrane</keyword>
<evidence type="ECO:0000256" key="4">
    <source>
        <dbReference type="ARBA" id="ARBA00022475"/>
    </source>
</evidence>
<evidence type="ECO:0000256" key="5">
    <source>
        <dbReference type="ARBA" id="ARBA00022692"/>
    </source>
</evidence>
<keyword evidence="7 10" id="KW-1133">Transmembrane helix</keyword>
<protein>
    <recommendedName>
        <fullName evidence="10">Plasma membrane fusion protein PRM1</fullName>
    </recommendedName>
</protein>
<evidence type="ECO:0000256" key="10">
    <source>
        <dbReference type="RuleBase" id="RU366035"/>
    </source>
</evidence>
<name>A0A4T0IAN8_WALIC</name>
<dbReference type="PANTHER" id="PTHR31030:SF1">
    <property type="entry name" value="PLASMA MEMBRANE FUSION PROTEIN PRM1"/>
    <property type="match status" value="1"/>
</dbReference>
<evidence type="ECO:0000256" key="8">
    <source>
        <dbReference type="ARBA" id="ARBA00023136"/>
    </source>
</evidence>
<comment type="caution">
    <text evidence="10">Lacks conserved residue(s) required for the propagation of feature annotation.</text>
</comment>
<comment type="similarity">
    <text evidence="3 10">Belongs to the PRM1 family.</text>
</comment>
<accession>A0A4T0IAN8</accession>
<dbReference type="AlphaFoldDB" id="A0A4T0IAN8"/>
<dbReference type="InterPro" id="IPR026777">
    <property type="entry name" value="PRM1"/>
</dbReference>
<feature type="transmembrane region" description="Helical" evidence="10">
    <location>
        <begin position="586"/>
        <end position="612"/>
    </location>
</feature>
<evidence type="ECO:0000256" key="6">
    <source>
        <dbReference type="ARBA" id="ARBA00022971"/>
    </source>
</evidence>
<proteinExistence type="inferred from homology"/>
<evidence type="ECO:0000256" key="2">
    <source>
        <dbReference type="ARBA" id="ARBA00004651"/>
    </source>
</evidence>
<keyword evidence="4 10" id="KW-1003">Cell membrane</keyword>